<feature type="region of interest" description="Disordered" evidence="1">
    <location>
        <begin position="668"/>
        <end position="734"/>
    </location>
</feature>
<dbReference type="PANTHER" id="PTHR21963:SF1">
    <property type="entry name" value="SPERM-ASSOCIATED ANTIGEN 17"/>
    <property type="match status" value="1"/>
</dbReference>
<feature type="compositionally biased region" description="Basic and acidic residues" evidence="1">
    <location>
        <begin position="909"/>
        <end position="929"/>
    </location>
</feature>
<organism evidence="2 3">
    <name type="scientific">Oopsacas minuta</name>
    <dbReference type="NCBI Taxonomy" id="111878"/>
    <lineage>
        <taxon>Eukaryota</taxon>
        <taxon>Metazoa</taxon>
        <taxon>Porifera</taxon>
        <taxon>Hexactinellida</taxon>
        <taxon>Hexasterophora</taxon>
        <taxon>Lyssacinosida</taxon>
        <taxon>Leucopsacidae</taxon>
        <taxon>Oopsacas</taxon>
    </lineage>
</organism>
<feature type="region of interest" description="Disordered" evidence="1">
    <location>
        <begin position="268"/>
        <end position="288"/>
    </location>
</feature>
<name>A0AAV7JMY7_9METZ</name>
<proteinExistence type="predicted"/>
<feature type="compositionally biased region" description="Low complexity" evidence="1">
    <location>
        <begin position="93"/>
        <end position="111"/>
    </location>
</feature>
<dbReference type="AlphaFoldDB" id="A0AAV7JMY7"/>
<keyword evidence="3" id="KW-1185">Reference proteome</keyword>
<comment type="caution">
    <text evidence="2">The sequence shown here is derived from an EMBL/GenBank/DDBJ whole genome shotgun (WGS) entry which is preliminary data.</text>
</comment>
<dbReference type="GO" id="GO:0003351">
    <property type="term" value="P:epithelial cilium movement involved in extracellular fluid movement"/>
    <property type="evidence" value="ECO:0007669"/>
    <property type="project" value="TreeGrafter"/>
</dbReference>
<dbReference type="PANTHER" id="PTHR21963">
    <property type="entry name" value="PF6"/>
    <property type="match status" value="1"/>
</dbReference>
<evidence type="ECO:0000256" key="1">
    <source>
        <dbReference type="SAM" id="MobiDB-lite"/>
    </source>
</evidence>
<sequence length="979" mass="109660">MSKAKKGKEVGKGSGTGGPRWDEQLIQESLDTDSWRLCICVIAGVDTCSEEFVTALAKQISSLSREFKQRRKFYSLSYQEVIKKALEGSTAALSKSQASKGKGKGAASPVGSRPPGSEALADLVKSQTNSEEGVTADTVARAIKMSLLMLRQDDVLRRQQDAIREGRPGSGALSPSKKKVGKVTPTSKGKQGKTGKGVEEGIPMPTKPESILRKRGEEVGEIVFIEDEPSQGPEAYLLLSGVKNADVISEMGRIGVPPGCLMRVSGGERGVEQGEFEEEEREKRNKSDESIKEFWNTTDRVLDTARESGVRDTGLVIVDYTVDPEQDRVQTLYDQVANHIYQLIEQKRLHKQYLDSLSLADVTSNRVTSKNTPGLLYREQLHGVPNQCSSVDILMDAMLQQVCVSDVTQVPSTDIGDSKSTGLQESLNRIKQKPNIGSKYVSEKTIRYPVIYEGDHICERESILEAPAHALDKRGVERQMLDNYKAAQLLKKFPQLQQDDRSRVDARYQQLLRLSSKSVPPLSHNQLQSLLIMLSFAEMVHSPSQQLFDDPYPDTNRQESVDSLTPVIANMQWSEPLTRDVIYQRIQTALSPDRGYPTCVTKYHRQSDKLLILFHPLSLRNEWNARLLTPTGFYLYQRFLHSDISPLVDRIWQLNSFERDKLLETQDLTPNQSQVSLTQISTPSGEKDKSKDGRGSSHSKNTIRTSRSSRLKSSRVSSSSVERVRDGETAGSREDLLSAQKSEIEQKLLLLTGYDLGYEWYAGRGSSSKIELNESEFISSEQRAFYSTPHSSITMQYSHESGVLAGISLLLDNKASNITRDNTDDVISPVTVLEPILPILYASYRVSLPTGVKLSLSPYGKLGGLPPPKQMLEDEEIRLLEEEHIRTPSPGMPPMTSESKLGGKGGRGKKTDDQMAVEQHRQLTEERDRRRREIERLKEEKLLKFKRENKYQTLFASTEYGLQVTCSSKVRYYNSSIYM</sequence>
<evidence type="ECO:0000313" key="3">
    <source>
        <dbReference type="Proteomes" id="UP001165289"/>
    </source>
</evidence>
<dbReference type="InterPro" id="IPR026173">
    <property type="entry name" value="SPAG17"/>
</dbReference>
<dbReference type="EMBL" id="JAKMXF010000318">
    <property type="protein sequence ID" value="KAI6649795.1"/>
    <property type="molecule type" value="Genomic_DNA"/>
</dbReference>
<feature type="compositionally biased region" description="Polar residues" evidence="1">
    <location>
        <begin position="668"/>
        <end position="684"/>
    </location>
</feature>
<dbReference type="GO" id="GO:1990716">
    <property type="term" value="C:axonemal central apparatus"/>
    <property type="evidence" value="ECO:0007669"/>
    <property type="project" value="TreeGrafter"/>
</dbReference>
<reference evidence="2 3" key="1">
    <citation type="journal article" date="2023" name="BMC Biol.">
        <title>The compact genome of the sponge Oopsacas minuta (Hexactinellida) is lacking key metazoan core genes.</title>
        <authorList>
            <person name="Santini S."/>
            <person name="Schenkelaars Q."/>
            <person name="Jourda C."/>
            <person name="Duchesne M."/>
            <person name="Belahbib H."/>
            <person name="Rocher C."/>
            <person name="Selva M."/>
            <person name="Riesgo A."/>
            <person name="Vervoort M."/>
            <person name="Leys S.P."/>
            <person name="Kodjabachian L."/>
            <person name="Le Bivic A."/>
            <person name="Borchiellini C."/>
            <person name="Claverie J.M."/>
            <person name="Renard E."/>
        </authorList>
    </citation>
    <scope>NUCLEOTIDE SEQUENCE [LARGE SCALE GENOMIC DNA]</scope>
    <source>
        <strain evidence="2">SPO-2</strain>
    </source>
</reference>
<protein>
    <submittedName>
        <fullName evidence="2">Sperm-associated antigen 17-like</fullName>
    </submittedName>
</protein>
<accession>A0AAV7JMY7</accession>
<dbReference type="GO" id="GO:0005576">
    <property type="term" value="C:extracellular region"/>
    <property type="evidence" value="ECO:0007669"/>
    <property type="project" value="GOC"/>
</dbReference>
<feature type="region of interest" description="Disordered" evidence="1">
    <location>
        <begin position="886"/>
        <end position="929"/>
    </location>
</feature>
<gene>
    <name evidence="2" type="ORF">LOD99_6584</name>
</gene>
<feature type="region of interest" description="Disordered" evidence="1">
    <location>
        <begin position="93"/>
        <end position="118"/>
    </location>
</feature>
<feature type="compositionally biased region" description="Basic and acidic residues" evidence="1">
    <location>
        <begin position="685"/>
        <end position="695"/>
    </location>
</feature>
<evidence type="ECO:0000313" key="2">
    <source>
        <dbReference type="EMBL" id="KAI6649795.1"/>
    </source>
</evidence>
<feature type="region of interest" description="Disordered" evidence="1">
    <location>
        <begin position="1"/>
        <end position="23"/>
    </location>
</feature>
<feature type="region of interest" description="Disordered" evidence="1">
    <location>
        <begin position="163"/>
        <end position="208"/>
    </location>
</feature>
<feature type="compositionally biased region" description="Basic and acidic residues" evidence="1">
    <location>
        <begin position="722"/>
        <end position="734"/>
    </location>
</feature>
<dbReference type="GO" id="GO:1904158">
    <property type="term" value="P:axonemal central apparatus assembly"/>
    <property type="evidence" value="ECO:0007669"/>
    <property type="project" value="TreeGrafter"/>
</dbReference>
<dbReference type="Proteomes" id="UP001165289">
    <property type="component" value="Unassembled WGS sequence"/>
</dbReference>